<keyword evidence="2" id="KW-0560">Oxidoreductase</keyword>
<evidence type="ECO:0000259" key="4">
    <source>
        <dbReference type="SMART" id="SM00822"/>
    </source>
</evidence>
<dbReference type="InterPro" id="IPR002347">
    <property type="entry name" value="SDR_fam"/>
</dbReference>
<dbReference type="SMART" id="SM00822">
    <property type="entry name" value="PKS_KR"/>
    <property type="match status" value="1"/>
</dbReference>
<evidence type="ECO:0000313" key="6">
    <source>
        <dbReference type="Proteomes" id="UP001500238"/>
    </source>
</evidence>
<reference evidence="5 6" key="1">
    <citation type="journal article" date="2019" name="Int. J. Syst. Evol. Microbiol.">
        <title>The Global Catalogue of Microorganisms (GCM) 10K type strain sequencing project: providing services to taxonomists for standard genome sequencing and annotation.</title>
        <authorList>
            <consortium name="The Broad Institute Genomics Platform"/>
            <consortium name="The Broad Institute Genome Sequencing Center for Infectious Disease"/>
            <person name="Wu L."/>
            <person name="Ma J."/>
        </authorList>
    </citation>
    <scope>NUCLEOTIDE SEQUENCE [LARGE SCALE GENOMIC DNA]</scope>
    <source>
        <strain evidence="5 6">JCM 14603</strain>
    </source>
</reference>
<name>A0ABN1I0U1_9SPHN</name>
<evidence type="ECO:0000313" key="5">
    <source>
        <dbReference type="EMBL" id="GAA0679480.1"/>
    </source>
</evidence>
<keyword evidence="6" id="KW-1185">Reference proteome</keyword>
<evidence type="ECO:0000256" key="2">
    <source>
        <dbReference type="ARBA" id="ARBA00023002"/>
    </source>
</evidence>
<dbReference type="Gene3D" id="3.40.50.720">
    <property type="entry name" value="NAD(P)-binding Rossmann-like Domain"/>
    <property type="match status" value="1"/>
</dbReference>
<dbReference type="PRINTS" id="PR00081">
    <property type="entry name" value="GDHRDH"/>
</dbReference>
<evidence type="ECO:0000256" key="3">
    <source>
        <dbReference type="RuleBase" id="RU000363"/>
    </source>
</evidence>
<protein>
    <submittedName>
        <fullName evidence="5">SDR family oxidoreductase</fullName>
    </submittedName>
</protein>
<accession>A0ABN1I0U1</accession>
<comment type="similarity">
    <text evidence="1 3">Belongs to the short-chain dehydrogenases/reductases (SDR) family.</text>
</comment>
<dbReference type="NCBIfam" id="NF006123">
    <property type="entry name" value="PRK08267.1"/>
    <property type="match status" value="1"/>
</dbReference>
<dbReference type="EMBL" id="BAAAES010000026">
    <property type="protein sequence ID" value="GAA0679480.1"/>
    <property type="molecule type" value="Genomic_DNA"/>
</dbReference>
<dbReference type="PANTHER" id="PTHR43391">
    <property type="entry name" value="RETINOL DEHYDROGENASE-RELATED"/>
    <property type="match status" value="1"/>
</dbReference>
<dbReference type="InterPro" id="IPR036291">
    <property type="entry name" value="NAD(P)-bd_dom_sf"/>
</dbReference>
<dbReference type="RefSeq" id="WP_163957117.1">
    <property type="nucleotide sequence ID" value="NZ_BAAAES010000026.1"/>
</dbReference>
<dbReference type="PANTHER" id="PTHR43391:SF82">
    <property type="entry name" value="OXIDOREDUCTASE SADH-RELATED"/>
    <property type="match status" value="1"/>
</dbReference>
<organism evidence="5 6">
    <name type="scientific">Sphingomonas insulae</name>
    <dbReference type="NCBI Taxonomy" id="424800"/>
    <lineage>
        <taxon>Bacteria</taxon>
        <taxon>Pseudomonadati</taxon>
        <taxon>Pseudomonadota</taxon>
        <taxon>Alphaproteobacteria</taxon>
        <taxon>Sphingomonadales</taxon>
        <taxon>Sphingomonadaceae</taxon>
        <taxon>Sphingomonas</taxon>
    </lineage>
</organism>
<dbReference type="Proteomes" id="UP001500238">
    <property type="component" value="Unassembled WGS sequence"/>
</dbReference>
<evidence type="ECO:0000256" key="1">
    <source>
        <dbReference type="ARBA" id="ARBA00006484"/>
    </source>
</evidence>
<dbReference type="InterPro" id="IPR057326">
    <property type="entry name" value="KR_dom"/>
</dbReference>
<feature type="domain" description="Ketoreductase" evidence="4">
    <location>
        <begin position="5"/>
        <end position="173"/>
    </location>
</feature>
<dbReference type="SUPFAM" id="SSF51735">
    <property type="entry name" value="NAD(P)-binding Rossmann-fold domains"/>
    <property type="match status" value="1"/>
</dbReference>
<sequence length="262" mass="27849">MNEVRAIFITGGGSGIGRAVARLFAARGWRVGIADVNETGLAETAAMLPKGMIEHYLMDVRDRHAWTANLDAFTRTSGGRLDVLFNNAGIGTGGPLADASFDDIDRTVAINFTGVLNGARIGHAYLAKTPGSVLLNTSSASGIYGSSGLATYSATKFAVRGLSEALDGEWFREGIKVRCLLPSFIETPLLDGVAGGTNRSIREAVTGAGLELTPVDAVAEAAWKAVHGDAVHTYVGKTADRLRFAARWMPGVLRKRMRRSLR</sequence>
<comment type="caution">
    <text evidence="5">The sequence shown here is derived from an EMBL/GenBank/DDBJ whole genome shotgun (WGS) entry which is preliminary data.</text>
</comment>
<proteinExistence type="inferred from homology"/>
<dbReference type="PRINTS" id="PR00080">
    <property type="entry name" value="SDRFAMILY"/>
</dbReference>
<gene>
    <name evidence="5" type="ORF">GCM10009102_35160</name>
</gene>
<dbReference type="Pfam" id="PF00106">
    <property type="entry name" value="adh_short"/>
    <property type="match status" value="1"/>
</dbReference>